<feature type="compositionally biased region" description="Polar residues" evidence="1">
    <location>
        <begin position="1108"/>
        <end position="1123"/>
    </location>
</feature>
<proteinExistence type="predicted"/>
<evidence type="ECO:0000256" key="1">
    <source>
        <dbReference type="SAM" id="MobiDB-lite"/>
    </source>
</evidence>
<keyword evidence="3" id="KW-1185">Reference proteome</keyword>
<reference evidence="2 3" key="1">
    <citation type="journal article" date="2022" name="Nat. Ecol. Evol.">
        <title>A masculinizing supergene underlies an exaggerated male reproductive morph in a spider.</title>
        <authorList>
            <person name="Hendrickx F."/>
            <person name="De Corte Z."/>
            <person name="Sonet G."/>
            <person name="Van Belleghem S.M."/>
            <person name="Kostlbacher S."/>
            <person name="Vangestel C."/>
        </authorList>
    </citation>
    <scope>NUCLEOTIDE SEQUENCE [LARGE SCALE GENOMIC DNA]</scope>
    <source>
        <strain evidence="2">W744_W776</strain>
    </source>
</reference>
<feature type="compositionally biased region" description="Polar residues" evidence="1">
    <location>
        <begin position="652"/>
        <end position="667"/>
    </location>
</feature>
<feature type="region of interest" description="Disordered" evidence="1">
    <location>
        <begin position="1272"/>
        <end position="1353"/>
    </location>
</feature>
<organism evidence="2 3">
    <name type="scientific">Oedothorax gibbosus</name>
    <dbReference type="NCBI Taxonomy" id="931172"/>
    <lineage>
        <taxon>Eukaryota</taxon>
        <taxon>Metazoa</taxon>
        <taxon>Ecdysozoa</taxon>
        <taxon>Arthropoda</taxon>
        <taxon>Chelicerata</taxon>
        <taxon>Arachnida</taxon>
        <taxon>Araneae</taxon>
        <taxon>Araneomorphae</taxon>
        <taxon>Entelegynae</taxon>
        <taxon>Araneoidea</taxon>
        <taxon>Linyphiidae</taxon>
        <taxon>Erigoninae</taxon>
        <taxon>Oedothorax</taxon>
    </lineage>
</organism>
<evidence type="ECO:0000313" key="2">
    <source>
        <dbReference type="EMBL" id="KAG8192215.1"/>
    </source>
</evidence>
<accession>A0AAV6V8G4</accession>
<feature type="compositionally biased region" description="Polar residues" evidence="1">
    <location>
        <begin position="1299"/>
        <end position="1308"/>
    </location>
</feature>
<feature type="region of interest" description="Disordered" evidence="1">
    <location>
        <begin position="1108"/>
        <end position="1130"/>
    </location>
</feature>
<sequence>MRHRGYCTWAAADQDQPSYLQMPLICFKKRKKVKKTIKVYSDTTRPIDTDINNIASTITTSNDLYKMTFEDLSPPNSKSEEDLREIEVTEGITLSSESNTNIQMISSSEHEDVSFNASQNVDSLPNMKTLLSYSILSSPSDLSSQLTSSESIQQVDVKTKTESNMKENSPYHETFEMNHIPEDTICENISLQSTVSRDREASETSSNVIEYSNPITIQNIGDFCSYSEPSLIVPEQANGTLNADQISDAIKKALVGNVIGDVQLKIKNNSDFIPENSSTVIENEDNENFIDRIDRHVSNEEIIVESAKPRTRSSLSIPKVEKNLSIYLDNTKRPFENAKIYPDGEELHEKSSDEFELLESRENSSTTIKLTVEIHCEELPDGNKDAFNIETEHIIPTIEVEECTVLSEDLYQNLIENDLKLNANCNEMTQDLQFISVQNNSIVNDGLDNCFNGNIFGSQSVDCYNVVSDREKYHPLNVTKENVDVTEEIDKKSMKDLIQADNLPEKSDKFSIDIEITNQTIGDLLREKLTKDKDVLKCQYIDSKNDLESGGDCISTILDSPQTKAIPCGLAATLESSPIEFAITPRLEHSYYGHKTSPKENEKHLNGAISSNIALFNSITQEKMSSYVTEIKKIEPHVTTVDEPENPPNDYQLGNQSSDVADSLNESENSEEGQLKSTSMALENEKGLYDSIGTQISESSLCAIDESGNEDNNHQTCNLTSAVDPDAITICKWENIENEKFLGVLDALKEEIQKGINLVEDLQNDFDGTKLNKNSSSEELEPIINIVGDSSEKLCNDNLISAVEEKTCLNITNSSECVEKEQCEGNSDIYCVQHNIKSERESTEVEFNDTPTKNVSIILEPDQTEEAGRQNSLHSCSKNENSYSKEASPVNIYEDKCYINSYSEVSAHEESMKVQKVNKSAINQNSIRTDIHNIILRARKIVQMFKDLNYQKSTKLVLSESSLFKKKHQGITSNGFSAESINISQLSYESSMDDLVFGMDLDSFTSESSPILKSSKESCTLQNLTNENEPKIGHSASPLLFPLERKHTETKQLNFLSKQHSTNYLKDEHEKFCGVLNKSYEHENGYREKIDDLNDSINCLQLDDQNPSRNLVSQSGLTTSNDICPSREPSDQGDIGIFANEVGSPSPLETNVPMGDSGIDNCCTHKHEATSELETTKPRSKVTIDLSSRKPNITVKCSGNLEVCIKETVLPKIVKSPESIIEVGPSVKNRNKDCAKLRRNAEESKTEGRHVQLFDKKKIENMIQKNLETFQTHKPNSLKPLSKATNISNFSETKKNPLNMKQTQSQKSNSDKLLGPIPKKLNMKRGTIHGTDSVNKSTARYRKVRSQSKPSTE</sequence>
<protein>
    <submittedName>
        <fullName evidence="2">Uncharacterized protein</fullName>
    </submittedName>
</protein>
<name>A0AAV6V8G4_9ARAC</name>
<dbReference type="Proteomes" id="UP000827092">
    <property type="component" value="Unassembled WGS sequence"/>
</dbReference>
<comment type="caution">
    <text evidence="2">The sequence shown here is derived from an EMBL/GenBank/DDBJ whole genome shotgun (WGS) entry which is preliminary data.</text>
</comment>
<evidence type="ECO:0000313" key="3">
    <source>
        <dbReference type="Proteomes" id="UP000827092"/>
    </source>
</evidence>
<dbReference type="EMBL" id="JAFNEN010000143">
    <property type="protein sequence ID" value="KAG8192215.1"/>
    <property type="molecule type" value="Genomic_DNA"/>
</dbReference>
<gene>
    <name evidence="2" type="ORF">JTE90_009975</name>
</gene>
<feature type="region of interest" description="Disordered" evidence="1">
    <location>
        <begin position="639"/>
        <end position="677"/>
    </location>
</feature>